<dbReference type="PANTHER" id="PTHR31718">
    <property type="entry name" value="PLAT DOMAIN-CONTAINING PROTEIN"/>
    <property type="match status" value="1"/>
</dbReference>
<dbReference type="AlphaFoldDB" id="A0AAD8H474"/>
<reference evidence="4" key="2">
    <citation type="submission" date="2023-05" db="EMBL/GenBank/DDBJ databases">
        <authorList>
            <person name="Schelkunov M.I."/>
        </authorList>
    </citation>
    <scope>NUCLEOTIDE SEQUENCE</scope>
    <source>
        <strain evidence="4">Hsosn_3</strain>
        <tissue evidence="4">Leaf</tissue>
    </source>
</reference>
<proteinExistence type="predicted"/>
<feature type="signal peptide" evidence="2">
    <location>
        <begin position="1"/>
        <end position="27"/>
    </location>
</feature>
<name>A0AAD8H474_9APIA</name>
<dbReference type="Proteomes" id="UP001237642">
    <property type="component" value="Unassembled WGS sequence"/>
</dbReference>
<dbReference type="Gene3D" id="2.60.60.20">
    <property type="entry name" value="PLAT/LH2 domain"/>
    <property type="match status" value="1"/>
</dbReference>
<dbReference type="Pfam" id="PF01477">
    <property type="entry name" value="PLAT"/>
    <property type="match status" value="1"/>
</dbReference>
<organism evidence="4 5">
    <name type="scientific">Heracleum sosnowskyi</name>
    <dbReference type="NCBI Taxonomy" id="360622"/>
    <lineage>
        <taxon>Eukaryota</taxon>
        <taxon>Viridiplantae</taxon>
        <taxon>Streptophyta</taxon>
        <taxon>Embryophyta</taxon>
        <taxon>Tracheophyta</taxon>
        <taxon>Spermatophyta</taxon>
        <taxon>Magnoliopsida</taxon>
        <taxon>eudicotyledons</taxon>
        <taxon>Gunneridae</taxon>
        <taxon>Pentapetalae</taxon>
        <taxon>asterids</taxon>
        <taxon>campanulids</taxon>
        <taxon>Apiales</taxon>
        <taxon>Apiaceae</taxon>
        <taxon>Apioideae</taxon>
        <taxon>apioid superclade</taxon>
        <taxon>Tordylieae</taxon>
        <taxon>Tordyliinae</taxon>
        <taxon>Heracleum</taxon>
    </lineage>
</organism>
<feature type="domain" description="PLAT" evidence="3">
    <location>
        <begin position="32"/>
        <end position="159"/>
    </location>
</feature>
<accession>A0AAD8H474</accession>
<dbReference type="PROSITE" id="PS50095">
    <property type="entry name" value="PLAT"/>
    <property type="match status" value="1"/>
</dbReference>
<evidence type="ECO:0000313" key="5">
    <source>
        <dbReference type="Proteomes" id="UP001237642"/>
    </source>
</evidence>
<feature type="chain" id="PRO_5042181721" evidence="2">
    <location>
        <begin position="28"/>
        <end position="184"/>
    </location>
</feature>
<reference evidence="4" key="1">
    <citation type="submission" date="2023-02" db="EMBL/GenBank/DDBJ databases">
        <title>Genome of toxic invasive species Heracleum sosnowskyi carries increased number of genes despite the absence of recent whole-genome duplications.</title>
        <authorList>
            <person name="Schelkunov M."/>
            <person name="Shtratnikova V."/>
            <person name="Makarenko M."/>
            <person name="Klepikova A."/>
            <person name="Omelchenko D."/>
            <person name="Novikova G."/>
            <person name="Obukhova E."/>
            <person name="Bogdanov V."/>
            <person name="Penin A."/>
            <person name="Logacheva M."/>
        </authorList>
    </citation>
    <scope>NUCLEOTIDE SEQUENCE</scope>
    <source>
        <strain evidence="4">Hsosn_3</strain>
        <tissue evidence="4">Leaf</tissue>
    </source>
</reference>
<dbReference type="InterPro" id="IPR001024">
    <property type="entry name" value="PLAT/LH2_dom"/>
</dbReference>
<dbReference type="PANTHER" id="PTHR31718:SF0">
    <property type="entry name" value="PLAT DOMAIN-CONTAINING PROTEIN 2"/>
    <property type="match status" value="1"/>
</dbReference>
<evidence type="ECO:0000259" key="3">
    <source>
        <dbReference type="PROSITE" id="PS50095"/>
    </source>
</evidence>
<dbReference type="CDD" id="cd01754">
    <property type="entry name" value="PLAT_plant_stress"/>
    <property type="match status" value="1"/>
</dbReference>
<sequence>MKNHIMGLSHLFFHLFILISIASIVRSEDSECVYTLYVRTGSVLKAGTDSIMTVTLYDANGWGVRIKNLESWGGLMGPGYNYFERGNLDIFSGKGPCLSAPVCSMNLTSDGSGPHHGWYCNYVEVTTTGAHVPCAQKTFTVEQWLATDTSPYELTALRNYCKATEEGNGARKMLKGSGSVLEVV</sequence>
<gene>
    <name evidence="4" type="ORF">POM88_043750</name>
</gene>
<dbReference type="InterPro" id="IPR036392">
    <property type="entry name" value="PLAT/LH2_dom_sf"/>
</dbReference>
<evidence type="ECO:0000313" key="4">
    <source>
        <dbReference type="EMBL" id="KAK1359276.1"/>
    </source>
</evidence>
<protein>
    <submittedName>
        <fullName evidence="4">PLAT domain-containing protein</fullName>
    </submittedName>
</protein>
<comment type="caution">
    <text evidence="1">Lacks conserved residue(s) required for the propagation of feature annotation.</text>
</comment>
<keyword evidence="2" id="KW-0732">Signal</keyword>
<evidence type="ECO:0000256" key="2">
    <source>
        <dbReference type="SAM" id="SignalP"/>
    </source>
</evidence>
<dbReference type="EMBL" id="JAUIZM010000010">
    <property type="protein sequence ID" value="KAK1359276.1"/>
    <property type="molecule type" value="Genomic_DNA"/>
</dbReference>
<evidence type="ECO:0000256" key="1">
    <source>
        <dbReference type="PROSITE-ProRule" id="PRU00152"/>
    </source>
</evidence>
<dbReference type="SUPFAM" id="SSF49723">
    <property type="entry name" value="Lipase/lipooxygenase domain (PLAT/LH2 domain)"/>
    <property type="match status" value="1"/>
</dbReference>
<keyword evidence="5" id="KW-1185">Reference proteome</keyword>
<comment type="caution">
    <text evidence="4">The sequence shown here is derived from an EMBL/GenBank/DDBJ whole genome shotgun (WGS) entry which is preliminary data.</text>
</comment>